<evidence type="ECO:0000313" key="1">
    <source>
        <dbReference type="EMBL" id="KAF2743719.1"/>
    </source>
</evidence>
<gene>
    <name evidence="1" type="ORF">M011DRAFT_471073</name>
</gene>
<organism evidence="1 2">
    <name type="scientific">Sporormia fimetaria CBS 119925</name>
    <dbReference type="NCBI Taxonomy" id="1340428"/>
    <lineage>
        <taxon>Eukaryota</taxon>
        <taxon>Fungi</taxon>
        <taxon>Dikarya</taxon>
        <taxon>Ascomycota</taxon>
        <taxon>Pezizomycotina</taxon>
        <taxon>Dothideomycetes</taxon>
        <taxon>Pleosporomycetidae</taxon>
        <taxon>Pleosporales</taxon>
        <taxon>Sporormiaceae</taxon>
        <taxon>Sporormia</taxon>
    </lineage>
</organism>
<reference evidence="1" key="1">
    <citation type="journal article" date="2020" name="Stud. Mycol.">
        <title>101 Dothideomycetes genomes: a test case for predicting lifestyles and emergence of pathogens.</title>
        <authorList>
            <person name="Haridas S."/>
            <person name="Albert R."/>
            <person name="Binder M."/>
            <person name="Bloem J."/>
            <person name="Labutti K."/>
            <person name="Salamov A."/>
            <person name="Andreopoulos B."/>
            <person name="Baker S."/>
            <person name="Barry K."/>
            <person name="Bills G."/>
            <person name="Bluhm B."/>
            <person name="Cannon C."/>
            <person name="Castanera R."/>
            <person name="Culley D."/>
            <person name="Daum C."/>
            <person name="Ezra D."/>
            <person name="Gonzalez J."/>
            <person name="Henrissat B."/>
            <person name="Kuo A."/>
            <person name="Liang C."/>
            <person name="Lipzen A."/>
            <person name="Lutzoni F."/>
            <person name="Magnuson J."/>
            <person name="Mondo S."/>
            <person name="Nolan M."/>
            <person name="Ohm R."/>
            <person name="Pangilinan J."/>
            <person name="Park H.-J."/>
            <person name="Ramirez L."/>
            <person name="Alfaro M."/>
            <person name="Sun H."/>
            <person name="Tritt A."/>
            <person name="Yoshinaga Y."/>
            <person name="Zwiers L.-H."/>
            <person name="Turgeon B."/>
            <person name="Goodwin S."/>
            <person name="Spatafora J."/>
            <person name="Crous P."/>
            <person name="Grigoriev I."/>
        </authorList>
    </citation>
    <scope>NUCLEOTIDE SEQUENCE</scope>
    <source>
        <strain evidence="1">CBS 119925</strain>
    </source>
</reference>
<sequence length="260" mass="28965">MPLSPPILYTRTSLLAHPTILTSLRNFINKSFHTSHLREPENWDPDINRFTDEDEVLDMLVEEGVMCLIFSVPESGTEVAKTVGSKVRGEEDGVEGDSREAGELEELEEMGEIVACGGAIPWTSAKWTSSGSGEESDSRKATEKSKESVVLDWEVKTVCASTDPRFSRTGLAVKVVDSVQDFLRKKVVESRRALGRELWETTVRAGDVLTLWVVTVESLVGAYWLRRGYVEVGRKTARPGTWGCKRGFEMLLLKKEVGLQ</sequence>
<keyword evidence="2" id="KW-1185">Reference proteome</keyword>
<dbReference type="OrthoDB" id="3745836at2759"/>
<proteinExistence type="predicted"/>
<evidence type="ECO:0008006" key="3">
    <source>
        <dbReference type="Google" id="ProtNLM"/>
    </source>
</evidence>
<protein>
    <recommendedName>
        <fullName evidence="3">N-acetyltransferase domain-containing protein</fullName>
    </recommendedName>
</protein>
<dbReference type="Proteomes" id="UP000799440">
    <property type="component" value="Unassembled WGS sequence"/>
</dbReference>
<accession>A0A6A6V1C4</accession>
<dbReference type="AlphaFoldDB" id="A0A6A6V1C4"/>
<dbReference type="EMBL" id="MU006594">
    <property type="protein sequence ID" value="KAF2743719.1"/>
    <property type="molecule type" value="Genomic_DNA"/>
</dbReference>
<evidence type="ECO:0000313" key="2">
    <source>
        <dbReference type="Proteomes" id="UP000799440"/>
    </source>
</evidence>
<name>A0A6A6V1C4_9PLEO</name>